<sequence length="211" mass="21816">MDMDMPYGTGASPGVRTGGGGHSLTRMIPLGGVSTAVPLAGRRFSLSSVAHAKHYPIFYLPLHLSLSACRVLASADLSSQEQARCFQIRIIISPGTETMHVCACIQNRVAMPTAPSCHLPIALASPTNSTLSPDLCPPSSTSLLRGPSRHRSAFQHGLHHQGSGAAAGEIANCGCAAWLIDRALALGLAGTANPLASFDGGSDRTVPASPR</sequence>
<accession>A0AAN6UQS5</accession>
<comment type="caution">
    <text evidence="1">The sequence shown here is derived from an EMBL/GenBank/DDBJ whole genome shotgun (WGS) entry which is preliminary data.</text>
</comment>
<gene>
    <name evidence="1" type="ORF">BT67DRAFT_439984</name>
</gene>
<protein>
    <submittedName>
        <fullName evidence="1">Uncharacterized protein</fullName>
    </submittedName>
</protein>
<name>A0AAN6UQS5_9PEZI</name>
<dbReference type="EMBL" id="MU853403">
    <property type="protein sequence ID" value="KAK4136980.1"/>
    <property type="molecule type" value="Genomic_DNA"/>
</dbReference>
<organism evidence="1 2">
    <name type="scientific">Trichocladium antarcticum</name>
    <dbReference type="NCBI Taxonomy" id="1450529"/>
    <lineage>
        <taxon>Eukaryota</taxon>
        <taxon>Fungi</taxon>
        <taxon>Dikarya</taxon>
        <taxon>Ascomycota</taxon>
        <taxon>Pezizomycotina</taxon>
        <taxon>Sordariomycetes</taxon>
        <taxon>Sordariomycetidae</taxon>
        <taxon>Sordariales</taxon>
        <taxon>Chaetomiaceae</taxon>
        <taxon>Trichocladium</taxon>
    </lineage>
</organism>
<keyword evidence="2" id="KW-1185">Reference proteome</keyword>
<proteinExistence type="predicted"/>
<dbReference type="Proteomes" id="UP001304895">
    <property type="component" value="Unassembled WGS sequence"/>
</dbReference>
<evidence type="ECO:0000313" key="1">
    <source>
        <dbReference type="EMBL" id="KAK4136980.1"/>
    </source>
</evidence>
<reference evidence="1" key="1">
    <citation type="journal article" date="2023" name="Mol. Phylogenet. Evol.">
        <title>Genome-scale phylogeny and comparative genomics of the fungal order Sordariales.</title>
        <authorList>
            <person name="Hensen N."/>
            <person name="Bonometti L."/>
            <person name="Westerberg I."/>
            <person name="Brannstrom I.O."/>
            <person name="Guillou S."/>
            <person name="Cros-Aarteil S."/>
            <person name="Calhoun S."/>
            <person name="Haridas S."/>
            <person name="Kuo A."/>
            <person name="Mondo S."/>
            <person name="Pangilinan J."/>
            <person name="Riley R."/>
            <person name="LaButti K."/>
            <person name="Andreopoulos B."/>
            <person name="Lipzen A."/>
            <person name="Chen C."/>
            <person name="Yan M."/>
            <person name="Daum C."/>
            <person name="Ng V."/>
            <person name="Clum A."/>
            <person name="Steindorff A."/>
            <person name="Ohm R.A."/>
            <person name="Martin F."/>
            <person name="Silar P."/>
            <person name="Natvig D.O."/>
            <person name="Lalanne C."/>
            <person name="Gautier V."/>
            <person name="Ament-Velasquez S.L."/>
            <person name="Kruys A."/>
            <person name="Hutchinson M.I."/>
            <person name="Powell A.J."/>
            <person name="Barry K."/>
            <person name="Miller A.N."/>
            <person name="Grigoriev I.V."/>
            <person name="Debuchy R."/>
            <person name="Gladieux P."/>
            <person name="Hiltunen Thoren M."/>
            <person name="Johannesson H."/>
        </authorList>
    </citation>
    <scope>NUCLEOTIDE SEQUENCE</scope>
    <source>
        <strain evidence="1">CBS 123565</strain>
    </source>
</reference>
<reference evidence="1" key="2">
    <citation type="submission" date="2023-05" db="EMBL/GenBank/DDBJ databases">
        <authorList>
            <consortium name="Lawrence Berkeley National Laboratory"/>
            <person name="Steindorff A."/>
            <person name="Hensen N."/>
            <person name="Bonometti L."/>
            <person name="Westerberg I."/>
            <person name="Brannstrom I.O."/>
            <person name="Guillou S."/>
            <person name="Cros-Aarteil S."/>
            <person name="Calhoun S."/>
            <person name="Haridas S."/>
            <person name="Kuo A."/>
            <person name="Mondo S."/>
            <person name="Pangilinan J."/>
            <person name="Riley R."/>
            <person name="Labutti K."/>
            <person name="Andreopoulos B."/>
            <person name="Lipzen A."/>
            <person name="Chen C."/>
            <person name="Yanf M."/>
            <person name="Daum C."/>
            <person name="Ng V."/>
            <person name="Clum A."/>
            <person name="Ohm R."/>
            <person name="Martin F."/>
            <person name="Silar P."/>
            <person name="Natvig D."/>
            <person name="Lalanne C."/>
            <person name="Gautier V."/>
            <person name="Ament-Velasquez S.L."/>
            <person name="Kruys A."/>
            <person name="Hutchinson M.I."/>
            <person name="Powell A.J."/>
            <person name="Barry K."/>
            <person name="Miller A.N."/>
            <person name="Grigoriev I.V."/>
            <person name="Debuchy R."/>
            <person name="Gladieux P."/>
            <person name="Thoren M.H."/>
            <person name="Johannesson H."/>
        </authorList>
    </citation>
    <scope>NUCLEOTIDE SEQUENCE</scope>
    <source>
        <strain evidence="1">CBS 123565</strain>
    </source>
</reference>
<dbReference type="AlphaFoldDB" id="A0AAN6UQS5"/>
<evidence type="ECO:0000313" key="2">
    <source>
        <dbReference type="Proteomes" id="UP001304895"/>
    </source>
</evidence>